<dbReference type="PANTHER" id="PTHR15394:SF3">
    <property type="entry name" value="SERINE HYDROLASE RBBP9"/>
    <property type="match status" value="1"/>
</dbReference>
<dbReference type="SUPFAM" id="SSF53474">
    <property type="entry name" value="alpha/beta-Hydrolases"/>
    <property type="match status" value="1"/>
</dbReference>
<protein>
    <recommendedName>
        <fullName evidence="3">Alpha/beta hydrolase</fullName>
    </recommendedName>
</protein>
<dbReference type="GO" id="GO:0016787">
    <property type="term" value="F:hydrolase activity"/>
    <property type="evidence" value="ECO:0007669"/>
    <property type="project" value="InterPro"/>
</dbReference>
<sequence length="184" mass="21840">MLFPNKIMRKKALILHAWYSKPKDNWYQWLKTKLEEENYQVFYPRIPTFESNYPQLKTAMNFVEKNFPIDEETIIIGHSLGCLLAMRLAEKHQYKKMVLVAGWDFDDLTKNHKSFWTNKINHKQIKKNIKEIYCITSDNDPYITLFQAQEMNKRLGAKCIIIKKGGHFSTAEKTKQIIELLPLI</sequence>
<dbReference type="Gene3D" id="3.40.50.1820">
    <property type="entry name" value="alpha/beta hydrolase"/>
    <property type="match status" value="1"/>
</dbReference>
<reference evidence="2" key="1">
    <citation type="submission" date="2017-09" db="EMBL/GenBank/DDBJ databases">
        <title>Depth-based differentiation of microbial function through sediment-hosted aquifers and enrichment of novel symbionts in the deep terrestrial subsurface.</title>
        <authorList>
            <person name="Probst A.J."/>
            <person name="Ladd B."/>
            <person name="Jarett J.K."/>
            <person name="Geller-Mcgrath D.E."/>
            <person name="Sieber C.M.K."/>
            <person name="Emerson J.B."/>
            <person name="Anantharaman K."/>
            <person name="Thomas B.C."/>
            <person name="Malmstrom R."/>
            <person name="Stieglmeier M."/>
            <person name="Klingl A."/>
            <person name="Woyke T."/>
            <person name="Ryan C.M."/>
            <person name="Banfield J.F."/>
        </authorList>
    </citation>
    <scope>NUCLEOTIDE SEQUENCE [LARGE SCALE GENOMIC DNA]</scope>
</reference>
<evidence type="ECO:0008006" key="3">
    <source>
        <dbReference type="Google" id="ProtNLM"/>
    </source>
</evidence>
<dbReference type="AlphaFoldDB" id="A0A2M7BVJ0"/>
<evidence type="ECO:0000313" key="1">
    <source>
        <dbReference type="EMBL" id="PIV10596.1"/>
    </source>
</evidence>
<dbReference type="Pfam" id="PF06821">
    <property type="entry name" value="Ser_hydrolase"/>
    <property type="match status" value="1"/>
</dbReference>
<accession>A0A2M7BVJ0</accession>
<dbReference type="EMBL" id="PEUY01000074">
    <property type="protein sequence ID" value="PIV10596.1"/>
    <property type="molecule type" value="Genomic_DNA"/>
</dbReference>
<dbReference type="PANTHER" id="PTHR15394">
    <property type="entry name" value="SERINE HYDROLASE RBBP9"/>
    <property type="match status" value="1"/>
</dbReference>
<name>A0A2M7BVJ0_9BACT</name>
<dbReference type="InterPro" id="IPR029058">
    <property type="entry name" value="AB_hydrolase_fold"/>
</dbReference>
<gene>
    <name evidence="1" type="ORF">COS50_04595</name>
</gene>
<evidence type="ECO:0000313" key="2">
    <source>
        <dbReference type="Proteomes" id="UP000230673"/>
    </source>
</evidence>
<comment type="caution">
    <text evidence="1">The sequence shown here is derived from an EMBL/GenBank/DDBJ whole genome shotgun (WGS) entry which is preliminary data.</text>
</comment>
<proteinExistence type="predicted"/>
<organism evidence="1 2">
    <name type="scientific">Candidatus Roizmanbacteria bacterium CG03_land_8_20_14_0_80_35_26</name>
    <dbReference type="NCBI Taxonomy" id="1974845"/>
    <lineage>
        <taxon>Bacteria</taxon>
        <taxon>Candidatus Roizmaniibacteriota</taxon>
    </lineage>
</organism>
<dbReference type="InterPro" id="IPR010662">
    <property type="entry name" value="RBBP9/YdeN"/>
</dbReference>
<dbReference type="Proteomes" id="UP000230673">
    <property type="component" value="Unassembled WGS sequence"/>
</dbReference>